<feature type="domain" description="PGF-CTERM archaeal protein-sorting signal" evidence="4">
    <location>
        <begin position="158"/>
        <end position="177"/>
    </location>
</feature>
<dbReference type="Pfam" id="PF18204">
    <property type="entry name" value="PGF-CTERM"/>
    <property type="match status" value="1"/>
</dbReference>
<evidence type="ECO:0000256" key="1">
    <source>
        <dbReference type="ARBA" id="ARBA00022729"/>
    </source>
</evidence>
<feature type="region of interest" description="Disordered" evidence="2">
    <location>
        <begin position="121"/>
        <end position="152"/>
    </location>
</feature>
<comment type="caution">
    <text evidence="5">The sequence shown here is derived from an EMBL/GenBank/DDBJ whole genome shotgun (WGS) entry which is preliminary data.</text>
</comment>
<organism evidence="5 6">
    <name type="scientific">Methanolobus vulcani</name>
    <dbReference type="NCBI Taxonomy" id="38026"/>
    <lineage>
        <taxon>Archaea</taxon>
        <taxon>Methanobacteriati</taxon>
        <taxon>Methanobacteriota</taxon>
        <taxon>Stenosarchaea group</taxon>
        <taxon>Methanomicrobia</taxon>
        <taxon>Methanosarcinales</taxon>
        <taxon>Methanosarcinaceae</taxon>
        <taxon>Methanolobus</taxon>
    </lineage>
</organism>
<dbReference type="RefSeq" id="WP_091710632.1">
    <property type="nucleotide sequence ID" value="NZ_FNCA01000008.1"/>
</dbReference>
<dbReference type="EMBL" id="FNCA01000008">
    <property type="protein sequence ID" value="SDG17152.1"/>
    <property type="molecule type" value="Genomic_DNA"/>
</dbReference>
<dbReference type="OrthoDB" id="137627at2157"/>
<name>A0A7Z7B0R7_9EURY</name>
<evidence type="ECO:0000256" key="3">
    <source>
        <dbReference type="SAM" id="Phobius"/>
    </source>
</evidence>
<sequence>MKYKVIMGVLLLTILLATFTPSVSARPNYMSAFLDQYNVGDTRLATCDMCHINPNGGGPRDSYGLTYAENGKDFVAIEGQDSDGDGFTNIEEINALTFPGDPDDYPVVAEVTKTETINVENSSVNSKNETDTIVNTETSTNTGSKSDLESTTTEVQSPGFSAIIAVFGMIAVFYLKR</sequence>
<dbReference type="Proteomes" id="UP000199259">
    <property type="component" value="Unassembled WGS sequence"/>
</dbReference>
<reference evidence="5 6" key="1">
    <citation type="submission" date="2016-10" db="EMBL/GenBank/DDBJ databases">
        <authorList>
            <person name="Varghese N."/>
            <person name="Submissions S."/>
        </authorList>
    </citation>
    <scope>NUCLEOTIDE SEQUENCE [LARGE SCALE GENOMIC DNA]</scope>
    <source>
        <strain evidence="5 6">PL 12/M</strain>
    </source>
</reference>
<keyword evidence="3" id="KW-0812">Transmembrane</keyword>
<keyword evidence="6" id="KW-1185">Reference proteome</keyword>
<keyword evidence="3" id="KW-0472">Membrane</keyword>
<evidence type="ECO:0000313" key="5">
    <source>
        <dbReference type="EMBL" id="SDG17152.1"/>
    </source>
</evidence>
<keyword evidence="3" id="KW-1133">Transmembrane helix</keyword>
<evidence type="ECO:0000313" key="6">
    <source>
        <dbReference type="Proteomes" id="UP000199259"/>
    </source>
</evidence>
<proteinExistence type="predicted"/>
<dbReference type="InterPro" id="IPR026371">
    <property type="entry name" value="PGF_CTERM"/>
</dbReference>
<keyword evidence="1" id="KW-0732">Signal</keyword>
<gene>
    <name evidence="5" type="ORF">SAMN04488589_2348</name>
</gene>
<feature type="compositionally biased region" description="Polar residues" evidence="2">
    <location>
        <begin position="131"/>
        <end position="152"/>
    </location>
</feature>
<dbReference type="AlphaFoldDB" id="A0A7Z7B0R7"/>
<accession>A0A7Z7B0R7</accession>
<protein>
    <recommendedName>
        <fullName evidence="4">PGF-CTERM archaeal protein-sorting signal domain-containing protein</fullName>
    </recommendedName>
</protein>
<feature type="transmembrane region" description="Helical" evidence="3">
    <location>
        <begin position="158"/>
        <end position="175"/>
    </location>
</feature>
<evidence type="ECO:0000259" key="4">
    <source>
        <dbReference type="Pfam" id="PF18204"/>
    </source>
</evidence>
<evidence type="ECO:0000256" key="2">
    <source>
        <dbReference type="SAM" id="MobiDB-lite"/>
    </source>
</evidence>